<keyword evidence="8" id="KW-1185">Reference proteome</keyword>
<dbReference type="GO" id="GO:0004197">
    <property type="term" value="F:cysteine-type endopeptidase activity"/>
    <property type="evidence" value="ECO:0007669"/>
    <property type="project" value="InterPro"/>
</dbReference>
<dbReference type="GO" id="GO:0006508">
    <property type="term" value="P:proteolysis"/>
    <property type="evidence" value="ECO:0007669"/>
    <property type="project" value="InterPro"/>
</dbReference>
<dbReference type="SMART" id="SM00320">
    <property type="entry name" value="WD40"/>
    <property type="match status" value="12"/>
</dbReference>
<dbReference type="InterPro" id="IPR011600">
    <property type="entry name" value="Pept_C14_caspase"/>
</dbReference>
<feature type="repeat" description="WD" evidence="3">
    <location>
        <begin position="1414"/>
        <end position="1455"/>
    </location>
</feature>
<dbReference type="InterPro" id="IPR001680">
    <property type="entry name" value="WD40_rpt"/>
</dbReference>
<dbReference type="SUPFAM" id="SSF52540">
    <property type="entry name" value="P-loop containing nucleoside triphosphate hydrolases"/>
    <property type="match status" value="1"/>
</dbReference>
<dbReference type="Proteomes" id="UP000186657">
    <property type="component" value="Unassembled WGS sequence"/>
</dbReference>
<feature type="repeat" description="WD" evidence="3">
    <location>
        <begin position="1096"/>
        <end position="1118"/>
    </location>
</feature>
<dbReference type="EMBL" id="MKZS01000001">
    <property type="protein sequence ID" value="OLT59438.1"/>
    <property type="molecule type" value="Genomic_DNA"/>
</dbReference>
<gene>
    <name evidence="7" type="ORF">BJP37_10680</name>
</gene>
<dbReference type="InterPro" id="IPR011047">
    <property type="entry name" value="Quinoprotein_ADH-like_sf"/>
</dbReference>
<evidence type="ECO:0000259" key="6">
    <source>
        <dbReference type="Pfam" id="PF20703"/>
    </source>
</evidence>
<evidence type="ECO:0008006" key="9">
    <source>
        <dbReference type="Google" id="ProtNLM"/>
    </source>
</evidence>
<dbReference type="Pfam" id="PF12894">
    <property type="entry name" value="ANAPC4_WD40"/>
    <property type="match status" value="1"/>
</dbReference>
<organism evidence="7 8">
    <name type="scientific">Moorena bouillonii PNG</name>
    <dbReference type="NCBI Taxonomy" id="568701"/>
    <lineage>
        <taxon>Bacteria</taxon>
        <taxon>Bacillati</taxon>
        <taxon>Cyanobacteriota</taxon>
        <taxon>Cyanophyceae</taxon>
        <taxon>Coleofasciculales</taxon>
        <taxon>Coleofasciculaceae</taxon>
        <taxon>Moorena</taxon>
    </lineage>
</organism>
<evidence type="ECO:0000256" key="3">
    <source>
        <dbReference type="PROSITE-ProRule" id="PRU00221"/>
    </source>
</evidence>
<comment type="caution">
    <text evidence="7">The sequence shown here is derived from an EMBL/GenBank/DDBJ whole genome shotgun (WGS) entry which is preliminary data.</text>
</comment>
<dbReference type="PROSITE" id="PS50082">
    <property type="entry name" value="WD_REPEATS_2"/>
    <property type="match status" value="6"/>
</dbReference>
<dbReference type="Gene3D" id="2.130.10.10">
    <property type="entry name" value="YVTN repeat-like/Quinoprotein amine dehydrogenase"/>
    <property type="match status" value="3"/>
</dbReference>
<evidence type="ECO:0000259" key="4">
    <source>
        <dbReference type="Pfam" id="PF00656"/>
    </source>
</evidence>
<dbReference type="CDD" id="cd00200">
    <property type="entry name" value="WD40"/>
    <property type="match status" value="2"/>
</dbReference>
<evidence type="ECO:0000313" key="7">
    <source>
        <dbReference type="EMBL" id="OLT59438.1"/>
    </source>
</evidence>
<evidence type="ECO:0000256" key="2">
    <source>
        <dbReference type="ARBA" id="ARBA00022737"/>
    </source>
</evidence>
<feature type="domain" description="Novel STAND NTPase 1" evidence="6">
    <location>
        <begin position="290"/>
        <end position="706"/>
    </location>
</feature>
<feature type="repeat" description="WD" evidence="3">
    <location>
        <begin position="1219"/>
        <end position="1253"/>
    </location>
</feature>
<dbReference type="Gene3D" id="3.40.50.1460">
    <property type="match status" value="1"/>
</dbReference>
<feature type="repeat" description="WD" evidence="3">
    <location>
        <begin position="1169"/>
        <end position="1210"/>
    </location>
</feature>
<dbReference type="PROSITE" id="PS50294">
    <property type="entry name" value="WD_REPEATS_REGION"/>
    <property type="match status" value="4"/>
</dbReference>
<feature type="repeat" description="WD" evidence="3">
    <location>
        <begin position="1371"/>
        <end position="1412"/>
    </location>
</feature>
<dbReference type="PROSITE" id="PS00678">
    <property type="entry name" value="WD_REPEATS_1"/>
    <property type="match status" value="2"/>
</dbReference>
<dbReference type="SUPFAM" id="SSF50998">
    <property type="entry name" value="Quinoprotein alcohol dehydrogenase-like"/>
    <property type="match status" value="2"/>
</dbReference>
<accession>A0A1U7N0F5</accession>
<protein>
    <recommendedName>
        <fullName evidence="9">Peptidase C14 caspase domain-containing protein</fullName>
    </recommendedName>
</protein>
<dbReference type="Pfam" id="PF20703">
    <property type="entry name" value="nSTAND1"/>
    <property type="match status" value="1"/>
</dbReference>
<feature type="domain" description="Peptidase C14 caspase" evidence="4">
    <location>
        <begin position="4"/>
        <end position="258"/>
    </location>
</feature>
<feature type="domain" description="Anaphase-promoting complex subunit 4-like WD40" evidence="5">
    <location>
        <begin position="1187"/>
        <end position="1259"/>
    </location>
</feature>
<dbReference type="Pfam" id="PF00400">
    <property type="entry name" value="WD40"/>
    <property type="match status" value="7"/>
</dbReference>
<evidence type="ECO:0000256" key="1">
    <source>
        <dbReference type="ARBA" id="ARBA00022574"/>
    </source>
</evidence>
<keyword evidence="1 3" id="KW-0853">WD repeat</keyword>
<dbReference type="InterPro" id="IPR027417">
    <property type="entry name" value="P-loop_NTPase"/>
</dbReference>
<dbReference type="InterPro" id="IPR015943">
    <property type="entry name" value="WD40/YVTN_repeat-like_dom_sf"/>
</dbReference>
<evidence type="ECO:0000313" key="8">
    <source>
        <dbReference type="Proteomes" id="UP000186657"/>
    </source>
</evidence>
<sequence>MFSRNLAFIIGIDNYTNGISPLNTAVNDAKQLAEILRQKHDYEVWECLDEVATLSNFHKFLFHTLPEQVTENDRLFFYFAGHGVALNGDDGPAGYLIPQDAKLGDTNSYLPMTKLHDALIKLPCRHFLGILDCCFSGAFKWSSTRELLTSPEVIHQERYDRFITDPAWQIITSSASDQKALDNFNLDTDRGQFGNHSPFAAALLEALEGGADIYPPATNGKPAGDGVITATELYLHLRNRVEISTEKCRLRQTPGIWCLNKHDKGEYIFLSPGHELNLPPAPPLDESQNPYRGLKSFDEKHSSLFFGRTLLVEKLEDFVKANPLTVVLGASGSGKSSLVKAGLIPKLRQDNTDKWCILPPIRPGETPLEALNNVLTDAKLPNVEPQNPQQNLAMSIDVWAKNHPNSKLLLFIDQSEEIITLCQNYDQRKAFFQQILTAINAHGDKLRVVISLRSDFEPQVRDAGLRFVPTDYNLGNTVFKNCWHSRRFIVPGMTRGELNEAIDKPAQARVMYFQPHELVEELINEVADMPGALPLLSFALSELYLKYLKRQREAQYRGIPMDRALTQADYMELGGVMRSLTQRADEEYEALVHENPVYDQVIRHVMLRMVALTGGELARRRVPLSELEYPEEKNDLVKEVIERFTNARLLVKGEDTDGNPDVEPAHDALVRGWQKLLEWKQKEEENLLLQRRLTPAAVEWKSQQQAKFLWNANPRLDLLKKVLNSDNNWLNQVEAEFVRCSVRRKSFNTRRNWGVAIAVMLGLGTGLVFSLIGQRDALIGQISASRQAAEGNLQSGLELEASLASLRAAKSLKDWPGYLSLFKPDPKLKIQVTKTLHNVAYGVRERNRLEQDKGRMISGLSTDGSKLANLEQYGFDCSWDNLVCLWDKSGELMGKFLEPQHSLKSITFSPDGSKLTIASYKLSPNGSVSHDSPLTLRLWDLKSKKQLAEFKGRSGDVWSVSFSPDGSKIAIAGDEGIRLWDANGKQIPEFKGGQGRVTHVVFSPDGTKLAAVNSTRYFNFDSNQYEGSIKVSLWDLNGQQIGQLKGNVLVDEVIFSPDGTWLATTGSHGSAEYGTVRFWDLLGNQVGQLKGAFGGVIFSPDGRLLAGSGEDQIPRLWDWWGNELAEFKGHQGGGSGVIFSPDGKQLVTTGIDGTVRLWDLNGKEFSQFNGQHKISFGGFSFSPDGSKFATTEQDGNARLWDLSGKKLAEFHGPNLERRISRVIFSPDGQQLAVTGEDSIIRLWDVKNGTLVKTESKKSQLHDGSFLLTNKYKDDNILWNWEGKQLAKFEDIKGAIKSVSLSPNGNKIATLEQGVVEGSTVYLWNWEGKQLAKFKASGYSMTFSPDGNLLATSGSGTAQLWDLSGKKVAELTTAYPYGVVSISFSPNGKLLATAGLDGIVKLWDLESKLQVAEFNAEDRGQVRDLSFSPDGKLLAMVRNDGVAKFWRVESFDELMVRGCNWVRDYLENNPNVEESDRHLCDNVNK</sequence>
<dbReference type="InterPro" id="IPR019775">
    <property type="entry name" value="WD40_repeat_CS"/>
</dbReference>
<proteinExistence type="predicted"/>
<dbReference type="InterPro" id="IPR029030">
    <property type="entry name" value="Caspase-like_dom_sf"/>
</dbReference>
<reference evidence="7 8" key="1">
    <citation type="submission" date="2016-10" db="EMBL/GenBank/DDBJ databases">
        <title>Comparative genomics uncovers the prolific and rare metabolic potential of the cyanobacterial genus Moorea.</title>
        <authorList>
            <person name="Leao T."/>
            <person name="Castelao G."/>
            <person name="Korobeynikov A."/>
            <person name="Monroe E.A."/>
            <person name="Podell S."/>
            <person name="Glukhov E."/>
            <person name="Allen E."/>
            <person name="Gerwick W.H."/>
            <person name="Gerwick L."/>
        </authorList>
    </citation>
    <scope>NUCLEOTIDE SEQUENCE [LARGE SCALE GENOMIC DNA]</scope>
    <source>
        <strain evidence="7 8">PNG5-198</strain>
    </source>
</reference>
<dbReference type="SUPFAM" id="SSF52129">
    <property type="entry name" value="Caspase-like"/>
    <property type="match status" value="1"/>
</dbReference>
<feature type="repeat" description="WD" evidence="3">
    <location>
        <begin position="1127"/>
        <end position="1168"/>
    </location>
</feature>
<dbReference type="PANTHER" id="PTHR19879">
    <property type="entry name" value="TRANSCRIPTION INITIATION FACTOR TFIID"/>
    <property type="match status" value="1"/>
</dbReference>
<dbReference type="Pfam" id="PF00656">
    <property type="entry name" value="Peptidase_C14"/>
    <property type="match status" value="1"/>
</dbReference>
<dbReference type="RefSeq" id="WP_075898813.1">
    <property type="nucleotide sequence ID" value="NZ_MKZS01000001.1"/>
</dbReference>
<dbReference type="PANTHER" id="PTHR19879:SF9">
    <property type="entry name" value="TRANSCRIPTION INITIATION FACTOR TFIID SUBUNIT 5"/>
    <property type="match status" value="1"/>
</dbReference>
<dbReference type="InterPro" id="IPR024977">
    <property type="entry name" value="Apc4-like_WD40_dom"/>
</dbReference>
<keyword evidence="2" id="KW-0677">Repeat</keyword>
<dbReference type="InterPro" id="IPR049052">
    <property type="entry name" value="nSTAND1"/>
</dbReference>
<name>A0A1U7N0F5_9CYAN</name>
<evidence type="ECO:0000259" key="5">
    <source>
        <dbReference type="Pfam" id="PF12894"/>
    </source>
</evidence>